<evidence type="ECO:0000259" key="9">
    <source>
        <dbReference type="PROSITE" id="PS50110"/>
    </source>
</evidence>
<gene>
    <name evidence="6" type="primary">cheB</name>
    <name evidence="11" type="ORF">QU481_19280</name>
</gene>
<proteinExistence type="inferred from homology"/>
<comment type="function">
    <text evidence="6">Involved in chemotaxis. Part of a chemotaxis signal transduction system that modulates chemotaxis in response to various stimuli. Catalyzes the demethylation of specific methylglutamate residues introduced into the chemoreceptors (methyl-accepting chemotaxis proteins or MCP) by CheR. Also mediates the irreversible deamidation of specific glutamine residues to glutamic acid.</text>
</comment>
<keyword evidence="4 6" id="KW-0378">Hydrolase</keyword>
<evidence type="ECO:0000313" key="12">
    <source>
        <dbReference type="Proteomes" id="UP001168540"/>
    </source>
</evidence>
<evidence type="ECO:0000256" key="3">
    <source>
        <dbReference type="ARBA" id="ARBA00022553"/>
    </source>
</evidence>
<keyword evidence="1 6" id="KW-0963">Cytoplasm</keyword>
<evidence type="ECO:0000256" key="5">
    <source>
        <dbReference type="ARBA" id="ARBA00048267"/>
    </source>
</evidence>
<dbReference type="PIRSF" id="PIRSF000876">
    <property type="entry name" value="RR_chemtxs_CheB"/>
    <property type="match status" value="1"/>
</dbReference>
<dbReference type="Gene3D" id="3.40.50.2300">
    <property type="match status" value="1"/>
</dbReference>
<dbReference type="InterPro" id="IPR000673">
    <property type="entry name" value="Sig_transdc_resp-reg_Me-estase"/>
</dbReference>
<evidence type="ECO:0000256" key="7">
    <source>
        <dbReference type="PROSITE-ProRule" id="PRU00050"/>
    </source>
</evidence>
<dbReference type="Pfam" id="PF01339">
    <property type="entry name" value="CheB_methylest"/>
    <property type="match status" value="1"/>
</dbReference>
<dbReference type="Gene3D" id="3.40.50.180">
    <property type="entry name" value="Methylesterase CheB, C-terminal domain"/>
    <property type="match status" value="1"/>
</dbReference>
<dbReference type="PANTHER" id="PTHR42872">
    <property type="entry name" value="PROTEIN-GLUTAMATE METHYLESTERASE/PROTEIN-GLUTAMINE GLUTAMINASE"/>
    <property type="match status" value="1"/>
</dbReference>
<keyword evidence="12" id="KW-1185">Reference proteome</keyword>
<evidence type="ECO:0000256" key="1">
    <source>
        <dbReference type="ARBA" id="ARBA00022490"/>
    </source>
</evidence>
<dbReference type="PANTHER" id="PTHR42872:SF6">
    <property type="entry name" value="PROTEIN-GLUTAMATE METHYLESTERASE_PROTEIN-GLUTAMINE GLUTAMINASE"/>
    <property type="match status" value="1"/>
</dbReference>
<dbReference type="PROSITE" id="PS50122">
    <property type="entry name" value="CHEB"/>
    <property type="match status" value="1"/>
</dbReference>
<evidence type="ECO:0000313" key="11">
    <source>
        <dbReference type="EMBL" id="MDN0076990.1"/>
    </source>
</evidence>
<feature type="active site" evidence="6 7">
    <location>
        <position position="188"/>
    </location>
</feature>
<dbReference type="Pfam" id="PF00072">
    <property type="entry name" value="Response_reg"/>
    <property type="match status" value="1"/>
</dbReference>
<dbReference type="InterPro" id="IPR011006">
    <property type="entry name" value="CheY-like_superfamily"/>
</dbReference>
<dbReference type="EMBL" id="JAUEDK010000049">
    <property type="protein sequence ID" value="MDN0076990.1"/>
    <property type="molecule type" value="Genomic_DNA"/>
</dbReference>
<evidence type="ECO:0000256" key="8">
    <source>
        <dbReference type="PROSITE-ProRule" id="PRU00169"/>
    </source>
</evidence>
<feature type="modified residue" description="4-aspartylphosphate" evidence="6 8">
    <location>
        <position position="53"/>
    </location>
</feature>
<dbReference type="EC" id="3.5.1.44" evidence="6"/>
<name>A0ABT7XTD3_9NEIS</name>
<dbReference type="InterPro" id="IPR035909">
    <property type="entry name" value="CheB_C"/>
</dbReference>
<feature type="domain" description="CheB-type methylesterase" evidence="10">
    <location>
        <begin position="150"/>
        <end position="337"/>
    </location>
</feature>
<dbReference type="NCBIfam" id="NF009206">
    <property type="entry name" value="PRK12555.1"/>
    <property type="match status" value="1"/>
</dbReference>
<dbReference type="Proteomes" id="UP001168540">
    <property type="component" value="Unassembled WGS sequence"/>
</dbReference>
<dbReference type="SMART" id="SM00448">
    <property type="entry name" value="REC"/>
    <property type="match status" value="1"/>
</dbReference>
<dbReference type="EC" id="3.1.1.61" evidence="6"/>
<reference evidence="11" key="1">
    <citation type="submission" date="2023-06" db="EMBL/GenBank/DDBJ databases">
        <authorList>
            <person name="Zhang S."/>
        </authorList>
    </citation>
    <scope>NUCLEOTIDE SEQUENCE</scope>
    <source>
        <strain evidence="11">SG2303</strain>
    </source>
</reference>
<dbReference type="CDD" id="cd17541">
    <property type="entry name" value="REC_CheB-like"/>
    <property type="match status" value="1"/>
</dbReference>
<accession>A0ABT7XTD3</accession>
<dbReference type="InterPro" id="IPR008248">
    <property type="entry name" value="CheB-like"/>
</dbReference>
<comment type="domain">
    <text evidence="6">Contains a C-terminal catalytic domain, and an N-terminal region which modulates catalytic activity.</text>
</comment>
<keyword evidence="3 6" id="KW-0597">Phosphoprotein</keyword>
<comment type="caution">
    <text evidence="11">The sequence shown here is derived from an EMBL/GenBank/DDBJ whole genome shotgun (WGS) entry which is preliminary data.</text>
</comment>
<organism evidence="11 12">
    <name type="scientific">Crenobacter oryzisoli</name>
    <dbReference type="NCBI Taxonomy" id="3056844"/>
    <lineage>
        <taxon>Bacteria</taxon>
        <taxon>Pseudomonadati</taxon>
        <taxon>Pseudomonadota</taxon>
        <taxon>Betaproteobacteria</taxon>
        <taxon>Neisseriales</taxon>
        <taxon>Neisseriaceae</taxon>
        <taxon>Crenobacter</taxon>
    </lineage>
</organism>
<feature type="domain" description="Response regulatory" evidence="9">
    <location>
        <begin position="2"/>
        <end position="119"/>
    </location>
</feature>
<dbReference type="SUPFAM" id="SSF52738">
    <property type="entry name" value="Methylesterase CheB, C-terminal domain"/>
    <property type="match status" value="1"/>
</dbReference>
<dbReference type="RefSeq" id="WP_289831619.1">
    <property type="nucleotide sequence ID" value="NZ_JAUEDK010000049.1"/>
</dbReference>
<feature type="active site" evidence="6 7">
    <location>
        <position position="281"/>
    </location>
</feature>
<comment type="catalytic activity">
    <reaction evidence="5 6">
        <text>[protein]-L-glutamate 5-O-methyl ester + H2O = L-glutamyl-[protein] + methanol + H(+)</text>
        <dbReference type="Rhea" id="RHEA:23236"/>
        <dbReference type="Rhea" id="RHEA-COMP:10208"/>
        <dbReference type="Rhea" id="RHEA-COMP:10311"/>
        <dbReference type="ChEBI" id="CHEBI:15377"/>
        <dbReference type="ChEBI" id="CHEBI:15378"/>
        <dbReference type="ChEBI" id="CHEBI:17790"/>
        <dbReference type="ChEBI" id="CHEBI:29973"/>
        <dbReference type="ChEBI" id="CHEBI:82795"/>
        <dbReference type="EC" id="3.1.1.61"/>
    </reaction>
</comment>
<evidence type="ECO:0000256" key="6">
    <source>
        <dbReference type="HAMAP-Rule" id="MF_00099"/>
    </source>
</evidence>
<comment type="catalytic activity">
    <reaction evidence="6">
        <text>L-glutaminyl-[protein] + H2O = L-glutamyl-[protein] + NH4(+)</text>
        <dbReference type="Rhea" id="RHEA:16441"/>
        <dbReference type="Rhea" id="RHEA-COMP:10207"/>
        <dbReference type="Rhea" id="RHEA-COMP:10208"/>
        <dbReference type="ChEBI" id="CHEBI:15377"/>
        <dbReference type="ChEBI" id="CHEBI:28938"/>
        <dbReference type="ChEBI" id="CHEBI:29973"/>
        <dbReference type="ChEBI" id="CHEBI:30011"/>
        <dbReference type="EC" id="3.5.1.44"/>
    </reaction>
</comment>
<comment type="subcellular location">
    <subcellularLocation>
        <location evidence="6">Cytoplasm</location>
    </subcellularLocation>
</comment>
<dbReference type="HAMAP" id="MF_00099">
    <property type="entry name" value="CheB_chemtxs"/>
    <property type="match status" value="1"/>
</dbReference>
<sequence length="337" mass="35309">MNIGIVNDSPLAVEALRRALALHTDYRISWVAQDGEQAVEMCAWQTPELVLMDLIMPRLNGIEATRRIMASTPCAILVVTVDIGENAQGVYEAIGLGALDAVNTPTLGGGDLRSGAAPLLDKIERIRRQLRTQGHPPLPTALPSLASTGPAAPPLVAIGASAGGPTALATLLHGLPADFAAALVIVQHIDAAFAAGMAQWLDKQCALPVRLADGSDSLQPGTVLLARGDQHLRLTPAGRLLSSPEPHDHLYRPSIDIFFQSVAQHWKHETLAVLLTGMGSDGAAGLKTLHDQGAYTIAQDQRTSAVYGMPKAAADLGAARAILPIEAIAPALINACH</sequence>
<evidence type="ECO:0000259" key="10">
    <source>
        <dbReference type="PROSITE" id="PS50122"/>
    </source>
</evidence>
<feature type="active site" evidence="6 7">
    <location>
        <position position="161"/>
    </location>
</feature>
<comment type="similarity">
    <text evidence="6">Belongs to the CheB family.</text>
</comment>
<dbReference type="CDD" id="cd16432">
    <property type="entry name" value="CheB_Rec"/>
    <property type="match status" value="1"/>
</dbReference>
<dbReference type="PROSITE" id="PS50110">
    <property type="entry name" value="RESPONSE_REGULATORY"/>
    <property type="match status" value="1"/>
</dbReference>
<dbReference type="SUPFAM" id="SSF52172">
    <property type="entry name" value="CheY-like"/>
    <property type="match status" value="1"/>
</dbReference>
<comment type="PTM">
    <text evidence="6">Phosphorylated by CheA. Phosphorylation of the N-terminal regulatory domain activates the methylesterase activity.</text>
</comment>
<keyword evidence="2 6" id="KW-0145">Chemotaxis</keyword>
<evidence type="ECO:0000256" key="2">
    <source>
        <dbReference type="ARBA" id="ARBA00022500"/>
    </source>
</evidence>
<dbReference type="InterPro" id="IPR001789">
    <property type="entry name" value="Sig_transdc_resp-reg_receiver"/>
</dbReference>
<evidence type="ECO:0000256" key="4">
    <source>
        <dbReference type="ARBA" id="ARBA00022801"/>
    </source>
</evidence>
<protein>
    <recommendedName>
        <fullName evidence="6">Protein-glutamate methylesterase/protein-glutamine glutaminase</fullName>
        <ecNumber evidence="6">3.1.1.61</ecNumber>
        <ecNumber evidence="6">3.5.1.44</ecNumber>
    </recommendedName>
</protein>